<dbReference type="InterPro" id="IPR025877">
    <property type="entry name" value="MobA-like_NTP_Trfase"/>
</dbReference>
<dbReference type="Pfam" id="PF12804">
    <property type="entry name" value="NTP_transf_3"/>
    <property type="match status" value="1"/>
</dbReference>
<dbReference type="InterPro" id="IPR029044">
    <property type="entry name" value="Nucleotide-diphossugar_trans"/>
</dbReference>
<dbReference type="RefSeq" id="WP_073324937.1">
    <property type="nucleotide sequence ID" value="NZ_FQWD01000007.1"/>
</dbReference>
<dbReference type="GO" id="GO:1902758">
    <property type="term" value="P:bis(molybdopterin guanine dinucleotide)molybdenum biosynthetic process"/>
    <property type="evidence" value="ECO:0007669"/>
    <property type="project" value="TreeGrafter"/>
</dbReference>
<dbReference type="AlphaFoldDB" id="A0A1M5R0E4"/>
<dbReference type="Gene3D" id="3.90.550.10">
    <property type="entry name" value="Spore Coat Polysaccharide Biosynthesis Protein SpsA, Chain A"/>
    <property type="match status" value="1"/>
</dbReference>
<dbReference type="GO" id="GO:0016779">
    <property type="term" value="F:nucleotidyltransferase activity"/>
    <property type="evidence" value="ECO:0007669"/>
    <property type="project" value="TreeGrafter"/>
</dbReference>
<dbReference type="PANTHER" id="PTHR19136:SF81">
    <property type="entry name" value="MOLYBDENUM COFACTOR GUANYLYLTRANSFERASE"/>
    <property type="match status" value="1"/>
</dbReference>
<gene>
    <name evidence="4" type="ORF">SAMN05216361_3989</name>
</gene>
<evidence type="ECO:0000313" key="4">
    <source>
        <dbReference type="EMBL" id="SHH19628.1"/>
    </source>
</evidence>
<keyword evidence="5" id="KW-1185">Reference proteome</keyword>
<feature type="domain" description="MobA-like NTP transferase" evidence="3">
    <location>
        <begin position="19"/>
        <end position="156"/>
    </location>
</feature>
<evidence type="ECO:0000313" key="5">
    <source>
        <dbReference type="Proteomes" id="UP000184520"/>
    </source>
</evidence>
<organism evidence="4 5">
    <name type="scientific">Marisediminitalea aggregata</name>
    <dbReference type="NCBI Taxonomy" id="634436"/>
    <lineage>
        <taxon>Bacteria</taxon>
        <taxon>Pseudomonadati</taxon>
        <taxon>Pseudomonadota</taxon>
        <taxon>Gammaproteobacteria</taxon>
        <taxon>Alteromonadales</taxon>
        <taxon>Alteromonadaceae</taxon>
        <taxon>Marisediminitalea</taxon>
    </lineage>
</organism>
<dbReference type="EMBL" id="FQWD01000007">
    <property type="protein sequence ID" value="SHH19628.1"/>
    <property type="molecule type" value="Genomic_DNA"/>
</dbReference>
<dbReference type="SUPFAM" id="SSF53448">
    <property type="entry name" value="Nucleotide-diphospho-sugar transferases"/>
    <property type="match status" value="1"/>
</dbReference>
<name>A0A1M5R0E4_9ALTE</name>
<proteinExistence type="predicted"/>
<dbReference type="STRING" id="634436.SAMN05216361_3989"/>
<accession>A0A1M5R0E4</accession>
<evidence type="ECO:0000256" key="1">
    <source>
        <dbReference type="ARBA" id="ARBA00022679"/>
    </source>
</evidence>
<dbReference type="OrthoDB" id="9788394at2"/>
<reference evidence="5" key="1">
    <citation type="submission" date="2016-11" db="EMBL/GenBank/DDBJ databases">
        <authorList>
            <person name="Varghese N."/>
            <person name="Submissions S."/>
        </authorList>
    </citation>
    <scope>NUCLEOTIDE SEQUENCE [LARGE SCALE GENOMIC DNA]</scope>
    <source>
        <strain evidence="5">CGMCC 1.8995</strain>
    </source>
</reference>
<protein>
    <submittedName>
        <fullName evidence="4">Molybdopterin-guanine dinucleotide biosynthesis protein A</fullName>
    </submittedName>
</protein>
<keyword evidence="1" id="KW-0808">Transferase</keyword>
<keyword evidence="2" id="KW-0460">Magnesium</keyword>
<evidence type="ECO:0000259" key="3">
    <source>
        <dbReference type="Pfam" id="PF12804"/>
    </source>
</evidence>
<sequence length="195" mass="21149">MCAVSGVQDTSTLQYRQLGFILAGGLSSRMGQDKSTVSINGRAMLDIARQLLDTAPLHAHYVLGGPYGTFEEQTTLHGPGRAIADVLLQLAESFTGTALFLPVDMPCLEVKSLEKLLETAKHTQRACFYDNAYFPVAIPISRQFTPRLKTLINDKPSVALRAVLACCNARSIPFTGHNKELINVNTRAVAESLSA</sequence>
<dbReference type="Proteomes" id="UP000184520">
    <property type="component" value="Unassembled WGS sequence"/>
</dbReference>
<evidence type="ECO:0000256" key="2">
    <source>
        <dbReference type="ARBA" id="ARBA00022842"/>
    </source>
</evidence>
<dbReference type="PANTHER" id="PTHR19136">
    <property type="entry name" value="MOLYBDENUM COFACTOR GUANYLYLTRANSFERASE"/>
    <property type="match status" value="1"/>
</dbReference>